<name>A0A347WLV6_9LACT</name>
<dbReference type="PANTHER" id="PTHR31528:SF3">
    <property type="entry name" value="THIAMINE BIOSYNTHESIS PROTEIN HI_0357-RELATED"/>
    <property type="match status" value="1"/>
</dbReference>
<evidence type="ECO:0000313" key="3">
    <source>
        <dbReference type="EMBL" id="AXY26063.1"/>
    </source>
</evidence>
<evidence type="ECO:0000259" key="2">
    <source>
        <dbReference type="Pfam" id="PF09084"/>
    </source>
</evidence>
<dbReference type="SUPFAM" id="SSF53850">
    <property type="entry name" value="Periplasmic binding protein-like II"/>
    <property type="match status" value="1"/>
</dbReference>
<protein>
    <submittedName>
        <fullName evidence="3">Nitrate ABC transporter substrate-binding protein</fullName>
    </submittedName>
</protein>
<feature type="domain" description="SsuA/THI5-like" evidence="2">
    <location>
        <begin position="39"/>
        <end position="253"/>
    </location>
</feature>
<organism evidence="3 4">
    <name type="scientific">Suicoccus acidiformans</name>
    <dbReference type="NCBI Taxonomy" id="2036206"/>
    <lineage>
        <taxon>Bacteria</taxon>
        <taxon>Bacillati</taxon>
        <taxon>Bacillota</taxon>
        <taxon>Bacilli</taxon>
        <taxon>Lactobacillales</taxon>
        <taxon>Aerococcaceae</taxon>
        <taxon>Suicoccus</taxon>
    </lineage>
</organism>
<evidence type="ECO:0000313" key="4">
    <source>
        <dbReference type="Proteomes" id="UP000263232"/>
    </source>
</evidence>
<dbReference type="KEGG" id="abae:CL176_08645"/>
<dbReference type="Proteomes" id="UP000263232">
    <property type="component" value="Chromosome"/>
</dbReference>
<evidence type="ECO:0000256" key="1">
    <source>
        <dbReference type="SAM" id="SignalP"/>
    </source>
</evidence>
<dbReference type="AlphaFoldDB" id="A0A347WLV6"/>
<dbReference type="OrthoDB" id="9815602at2"/>
<dbReference type="RefSeq" id="WP_118990961.1">
    <property type="nucleotide sequence ID" value="NZ_CP023434.1"/>
</dbReference>
<accession>A0A347WLV6</accession>
<dbReference type="InterPro" id="IPR027939">
    <property type="entry name" value="NMT1/THI5"/>
</dbReference>
<dbReference type="PANTHER" id="PTHR31528">
    <property type="entry name" value="4-AMINO-5-HYDROXYMETHYL-2-METHYLPYRIMIDINE PHOSPHATE SYNTHASE THI11-RELATED"/>
    <property type="match status" value="1"/>
</dbReference>
<keyword evidence="1" id="KW-0732">Signal</keyword>
<feature type="signal peptide" evidence="1">
    <location>
        <begin position="1"/>
        <end position="21"/>
    </location>
</feature>
<feature type="chain" id="PRO_5017004981" evidence="1">
    <location>
        <begin position="22"/>
        <end position="327"/>
    </location>
</feature>
<dbReference type="GO" id="GO:0009228">
    <property type="term" value="P:thiamine biosynthetic process"/>
    <property type="evidence" value="ECO:0007669"/>
    <property type="project" value="InterPro"/>
</dbReference>
<dbReference type="InterPro" id="IPR015168">
    <property type="entry name" value="SsuA/THI5"/>
</dbReference>
<reference evidence="3 4" key="1">
    <citation type="submission" date="2017-09" db="EMBL/GenBank/DDBJ databases">
        <title>Complete genome sequence of Oxytococcus suis strain ZY16052.</title>
        <authorList>
            <person name="Li F."/>
        </authorList>
    </citation>
    <scope>NUCLEOTIDE SEQUENCE [LARGE SCALE GENOMIC DNA]</scope>
    <source>
        <strain evidence="3 4">ZY16052</strain>
    </source>
</reference>
<keyword evidence="4" id="KW-1185">Reference proteome</keyword>
<dbReference type="Gene3D" id="3.40.190.10">
    <property type="entry name" value="Periplasmic binding protein-like II"/>
    <property type="match status" value="2"/>
</dbReference>
<sequence>MTKICTILLLLFSFWPTTAFAQATDAPETIDFVLDWVPNTNHTGIFVAEELGYFEEAGVAVNVQRPPQGSVTELIGLGNAPFGISFQDTMAHRLAGGLPITAVATILEHNTSGIISAEAANIQEPTDLAGHSYGTWNDPIEQGMLRYIIESEGGNFSDIQLIPNQADNSVVGLATEQFDSAWVYYAWDGFLADSLDVPTNFFYFRDYAEELDFYSPVIIANNDYLKANPEQAKAVIQAIKKGYQYAMEHPEEAADILLKHAPELEDQRDMVHASQAWISEQYASDPSQWGHIDEARWNAFYQWLWDKDLVEADLTQESHFTNEFLGD</sequence>
<gene>
    <name evidence="3" type="ORF">CL176_08645</name>
</gene>
<dbReference type="Pfam" id="PF09084">
    <property type="entry name" value="NMT1"/>
    <property type="match status" value="1"/>
</dbReference>
<dbReference type="EMBL" id="CP023434">
    <property type="protein sequence ID" value="AXY26063.1"/>
    <property type="molecule type" value="Genomic_DNA"/>
</dbReference>
<proteinExistence type="predicted"/>